<sequence>MAIKSNGKRKRTDPAHNEAYSDPFPTSSENLLSASYDMTYSEPPIPSSDLTLEESAQLDRLNKDLDSTLQALETALHQRDEALSNLPSELISSSSEDTALSSDLGTPNSMPDTEKIERCKAVIDTYVRGLHEFNEMKDLAQGLAGLVAERRGVRMQELMKEYGIGNGE</sequence>
<accession>A0A6A6HKP5</accession>
<evidence type="ECO:0000256" key="1">
    <source>
        <dbReference type="ARBA" id="ARBA00008060"/>
    </source>
</evidence>
<proteinExistence type="inferred from homology"/>
<feature type="compositionally biased region" description="Basic residues" evidence="4">
    <location>
        <begin position="1"/>
        <end position="11"/>
    </location>
</feature>
<reference evidence="5" key="1">
    <citation type="journal article" date="2020" name="Stud. Mycol.">
        <title>101 Dothideomycetes genomes: a test case for predicting lifestyles and emergence of pathogens.</title>
        <authorList>
            <person name="Haridas S."/>
            <person name="Albert R."/>
            <person name="Binder M."/>
            <person name="Bloem J."/>
            <person name="Labutti K."/>
            <person name="Salamov A."/>
            <person name="Andreopoulos B."/>
            <person name="Baker S."/>
            <person name="Barry K."/>
            <person name="Bills G."/>
            <person name="Bluhm B."/>
            <person name="Cannon C."/>
            <person name="Castanera R."/>
            <person name="Culley D."/>
            <person name="Daum C."/>
            <person name="Ezra D."/>
            <person name="Gonzalez J."/>
            <person name="Henrissat B."/>
            <person name="Kuo A."/>
            <person name="Liang C."/>
            <person name="Lipzen A."/>
            <person name="Lutzoni F."/>
            <person name="Magnuson J."/>
            <person name="Mondo S."/>
            <person name="Nolan M."/>
            <person name="Ohm R."/>
            <person name="Pangilinan J."/>
            <person name="Park H.-J."/>
            <person name="Ramirez L."/>
            <person name="Alfaro M."/>
            <person name="Sun H."/>
            <person name="Tritt A."/>
            <person name="Yoshinaga Y."/>
            <person name="Zwiers L.-H."/>
            <person name="Turgeon B."/>
            <person name="Goodwin S."/>
            <person name="Spatafora J."/>
            <person name="Crous P."/>
            <person name="Grigoriev I."/>
        </authorList>
    </citation>
    <scope>NUCLEOTIDE SEQUENCE</scope>
    <source>
        <strain evidence="5">Tuck. ex Michener</strain>
    </source>
</reference>
<dbReference type="Gene3D" id="1.20.5.170">
    <property type="match status" value="1"/>
</dbReference>
<dbReference type="GO" id="GO:0034974">
    <property type="term" value="C:Swi5-Swi2 complex"/>
    <property type="evidence" value="ECO:0007669"/>
    <property type="project" value="TreeGrafter"/>
</dbReference>
<dbReference type="Pfam" id="PF07061">
    <property type="entry name" value="Swi5"/>
    <property type="match status" value="1"/>
</dbReference>
<dbReference type="GO" id="GO:0032798">
    <property type="term" value="C:Swi5-Sfr1 complex"/>
    <property type="evidence" value="ECO:0007669"/>
    <property type="project" value="TreeGrafter"/>
</dbReference>
<feature type="compositionally biased region" description="Polar residues" evidence="4">
    <location>
        <begin position="24"/>
        <end position="38"/>
    </location>
</feature>
<organism evidence="5 6">
    <name type="scientific">Viridothelium virens</name>
    <name type="common">Speckled blister lichen</name>
    <name type="synonym">Trypethelium virens</name>
    <dbReference type="NCBI Taxonomy" id="1048519"/>
    <lineage>
        <taxon>Eukaryota</taxon>
        <taxon>Fungi</taxon>
        <taxon>Dikarya</taxon>
        <taxon>Ascomycota</taxon>
        <taxon>Pezizomycotina</taxon>
        <taxon>Dothideomycetes</taxon>
        <taxon>Dothideomycetes incertae sedis</taxon>
        <taxon>Trypetheliales</taxon>
        <taxon>Trypetheliaceae</taxon>
        <taxon>Viridothelium</taxon>
    </lineage>
</organism>
<comment type="similarity">
    <text evidence="1">Belongs to the SWI5/SAE3 family.</text>
</comment>
<evidence type="ECO:0008006" key="7">
    <source>
        <dbReference type="Google" id="ProtNLM"/>
    </source>
</evidence>
<keyword evidence="3" id="KW-0234">DNA repair</keyword>
<gene>
    <name evidence="5" type="ORF">EV356DRAFT_506078</name>
</gene>
<dbReference type="OrthoDB" id="255837at2759"/>
<evidence type="ECO:0000256" key="3">
    <source>
        <dbReference type="ARBA" id="ARBA00023204"/>
    </source>
</evidence>
<evidence type="ECO:0000313" key="5">
    <source>
        <dbReference type="EMBL" id="KAF2238714.1"/>
    </source>
</evidence>
<dbReference type="EMBL" id="ML991775">
    <property type="protein sequence ID" value="KAF2238714.1"/>
    <property type="molecule type" value="Genomic_DNA"/>
</dbReference>
<dbReference type="Proteomes" id="UP000800092">
    <property type="component" value="Unassembled WGS sequence"/>
</dbReference>
<feature type="region of interest" description="Disordered" evidence="4">
    <location>
        <begin position="1"/>
        <end position="53"/>
    </location>
</feature>
<keyword evidence="6" id="KW-1185">Reference proteome</keyword>
<evidence type="ECO:0000256" key="4">
    <source>
        <dbReference type="SAM" id="MobiDB-lite"/>
    </source>
</evidence>
<name>A0A6A6HKP5_VIRVR</name>
<evidence type="ECO:0000256" key="2">
    <source>
        <dbReference type="ARBA" id="ARBA00022763"/>
    </source>
</evidence>
<feature type="compositionally biased region" description="Low complexity" evidence="4">
    <location>
        <begin position="86"/>
        <end position="104"/>
    </location>
</feature>
<evidence type="ECO:0000313" key="6">
    <source>
        <dbReference type="Proteomes" id="UP000800092"/>
    </source>
</evidence>
<dbReference type="GO" id="GO:0000709">
    <property type="term" value="P:meiotic joint molecule formation"/>
    <property type="evidence" value="ECO:0007669"/>
    <property type="project" value="TreeGrafter"/>
</dbReference>
<dbReference type="PANTHER" id="PTHR28529:SF2">
    <property type="entry name" value="DNA REPAIR PROTEIN SWI5 HOMOLOG"/>
    <property type="match status" value="1"/>
</dbReference>
<dbReference type="PANTHER" id="PTHR28529">
    <property type="entry name" value="DNA REPAIR PROTEIN SWI5 HOMOLOG"/>
    <property type="match status" value="1"/>
</dbReference>
<dbReference type="InterPro" id="IPR010760">
    <property type="entry name" value="DNA-repair_Swi5"/>
</dbReference>
<dbReference type="AlphaFoldDB" id="A0A6A6HKP5"/>
<feature type="region of interest" description="Disordered" evidence="4">
    <location>
        <begin position="86"/>
        <end position="112"/>
    </location>
</feature>
<protein>
    <recommendedName>
        <fullName evidence="7">Swi5-domain-containing protein</fullName>
    </recommendedName>
</protein>
<dbReference type="GO" id="GO:0010772">
    <property type="term" value="P:meiotic DNA recombinase assembly involved in reciprocal meiotic recombination"/>
    <property type="evidence" value="ECO:0007669"/>
    <property type="project" value="TreeGrafter"/>
</dbReference>
<keyword evidence="2" id="KW-0227">DNA damage</keyword>